<evidence type="ECO:0000313" key="10">
    <source>
        <dbReference type="Proteomes" id="UP000253099"/>
    </source>
</evidence>
<organism evidence="9 10">
    <name type="scientific">Candidatus Methanobinarius endosymbioticus</name>
    <dbReference type="NCBI Taxonomy" id="2006182"/>
    <lineage>
        <taxon>Archaea</taxon>
        <taxon>Methanobacteriati</taxon>
        <taxon>Methanobacteriota</taxon>
        <taxon>Methanomada group</taxon>
        <taxon>Methanobacteria</taxon>
        <taxon>Methanobacteriales</taxon>
        <taxon>Methanobacteriaceae</taxon>
        <taxon>Candidatus Methanobinarius</taxon>
    </lineage>
</organism>
<keyword evidence="2" id="KW-0813">Transport</keyword>
<evidence type="ECO:0000259" key="8">
    <source>
        <dbReference type="Pfam" id="PF16916"/>
    </source>
</evidence>
<accession>A0A366MEU0</accession>
<dbReference type="InterPro" id="IPR027470">
    <property type="entry name" value="Cation_efflux_CTD"/>
</dbReference>
<dbReference type="Pfam" id="PF01545">
    <property type="entry name" value="Cation_efflux"/>
    <property type="match status" value="1"/>
</dbReference>
<evidence type="ECO:0000313" key="9">
    <source>
        <dbReference type="EMBL" id="RBQ24009.1"/>
    </source>
</evidence>
<dbReference type="EMBL" id="NIZT01000012">
    <property type="protein sequence ID" value="RBQ24009.1"/>
    <property type="molecule type" value="Genomic_DNA"/>
</dbReference>
<feature type="domain" description="Cation efflux protein transmembrane" evidence="7">
    <location>
        <begin position="2"/>
        <end position="134"/>
    </location>
</feature>
<gene>
    <name evidence="9" type="primary">fieF</name>
    <name evidence="9" type="ORF">ALNOE001_05610</name>
</gene>
<sequence length="224" mass="24640">MGHGRAESIAGIIIILFLTFVAYEILTSAVDKLLFGITEAPTNWAIFMAIIEIIVNIFLNKYQMRIGKKINSPAIIADAKQQGMDVLSNVAILASVILSQGGFTFMDPLVGFLMGLFILKAVFEVGKDNINNIMGKVPDEDIIGKIKEVTSSTDGVCGVHNIKINYFGSYATLSLHIEVNPKLSLIESHNLTHYTQNKIKDQIDIIQAVVGHICPFGEEYDHDD</sequence>
<dbReference type="Gene3D" id="3.30.70.1350">
    <property type="entry name" value="Cation efflux protein, cytoplasmic domain"/>
    <property type="match status" value="1"/>
</dbReference>
<dbReference type="GO" id="GO:0008324">
    <property type="term" value="F:monoatomic cation transmembrane transporter activity"/>
    <property type="evidence" value="ECO:0007669"/>
    <property type="project" value="InterPro"/>
</dbReference>
<evidence type="ECO:0000256" key="2">
    <source>
        <dbReference type="ARBA" id="ARBA00022448"/>
    </source>
</evidence>
<dbReference type="InterPro" id="IPR036837">
    <property type="entry name" value="Cation_efflux_CTD_sf"/>
</dbReference>
<dbReference type="GO" id="GO:0016020">
    <property type="term" value="C:membrane"/>
    <property type="evidence" value="ECO:0007669"/>
    <property type="project" value="UniProtKB-SubCell"/>
</dbReference>
<dbReference type="Gene3D" id="1.20.1510.10">
    <property type="entry name" value="Cation efflux protein transmembrane domain"/>
    <property type="match status" value="1"/>
</dbReference>
<feature type="transmembrane region" description="Helical" evidence="6">
    <location>
        <begin position="9"/>
        <end position="30"/>
    </location>
</feature>
<evidence type="ECO:0000256" key="1">
    <source>
        <dbReference type="ARBA" id="ARBA00004141"/>
    </source>
</evidence>
<keyword evidence="3 6" id="KW-0812">Transmembrane</keyword>
<proteinExistence type="predicted"/>
<evidence type="ECO:0000256" key="6">
    <source>
        <dbReference type="SAM" id="Phobius"/>
    </source>
</evidence>
<dbReference type="InterPro" id="IPR002524">
    <property type="entry name" value="Cation_efflux"/>
</dbReference>
<dbReference type="InterPro" id="IPR050291">
    <property type="entry name" value="CDF_Transporter"/>
</dbReference>
<dbReference type="SUPFAM" id="SSF161111">
    <property type="entry name" value="Cation efflux protein transmembrane domain-like"/>
    <property type="match status" value="1"/>
</dbReference>
<dbReference type="InterPro" id="IPR027469">
    <property type="entry name" value="Cation_efflux_TMD_sf"/>
</dbReference>
<dbReference type="Proteomes" id="UP000253099">
    <property type="component" value="Unassembled WGS sequence"/>
</dbReference>
<comment type="caution">
    <text evidence="9">The sequence shown here is derived from an EMBL/GenBank/DDBJ whole genome shotgun (WGS) entry which is preliminary data.</text>
</comment>
<feature type="transmembrane region" description="Helical" evidence="6">
    <location>
        <begin position="42"/>
        <end position="59"/>
    </location>
</feature>
<feature type="transmembrane region" description="Helical" evidence="6">
    <location>
        <begin position="109"/>
        <end position="126"/>
    </location>
</feature>
<dbReference type="NCBIfam" id="TIGR01297">
    <property type="entry name" value="CDF"/>
    <property type="match status" value="1"/>
</dbReference>
<dbReference type="PANTHER" id="PTHR43840">
    <property type="entry name" value="MITOCHONDRIAL METAL TRANSPORTER 1-RELATED"/>
    <property type="match status" value="1"/>
</dbReference>
<dbReference type="AlphaFoldDB" id="A0A366MEU0"/>
<evidence type="ECO:0000256" key="5">
    <source>
        <dbReference type="ARBA" id="ARBA00023136"/>
    </source>
</evidence>
<comment type="subcellular location">
    <subcellularLocation>
        <location evidence="1">Membrane</location>
        <topology evidence="1">Multi-pass membrane protein</topology>
    </subcellularLocation>
</comment>
<dbReference type="InterPro" id="IPR058533">
    <property type="entry name" value="Cation_efflux_TM"/>
</dbReference>
<evidence type="ECO:0000256" key="3">
    <source>
        <dbReference type="ARBA" id="ARBA00022692"/>
    </source>
</evidence>
<keyword evidence="4 6" id="KW-1133">Transmembrane helix</keyword>
<keyword evidence="10" id="KW-1185">Reference proteome</keyword>
<dbReference type="PANTHER" id="PTHR43840:SF15">
    <property type="entry name" value="MITOCHONDRIAL METAL TRANSPORTER 1-RELATED"/>
    <property type="match status" value="1"/>
</dbReference>
<reference evidence="9 10" key="1">
    <citation type="submission" date="2018-06" db="EMBL/GenBank/DDBJ databases">
        <title>Genomic insight into two independent archaeal endosymbiosis events.</title>
        <authorList>
            <person name="Lind A.E."/>
            <person name="Lewis W.H."/>
            <person name="Spang A."/>
            <person name="Guy L."/>
            <person name="Embley M.T."/>
            <person name="Ettema T.J.G."/>
        </authorList>
    </citation>
    <scope>NUCLEOTIDE SEQUENCE [LARGE SCALE GENOMIC DNA]</scope>
    <source>
        <strain evidence="9">NOE</strain>
    </source>
</reference>
<evidence type="ECO:0000259" key="7">
    <source>
        <dbReference type="Pfam" id="PF01545"/>
    </source>
</evidence>
<feature type="domain" description="Cation efflux protein cytoplasmic" evidence="8">
    <location>
        <begin position="138"/>
        <end position="215"/>
    </location>
</feature>
<feature type="transmembrane region" description="Helical" evidence="6">
    <location>
        <begin position="86"/>
        <end position="103"/>
    </location>
</feature>
<name>A0A366MEU0_9EURY</name>
<protein>
    <submittedName>
        <fullName evidence="9">Ferrous-iron efflux pump FieF</fullName>
    </submittedName>
</protein>
<keyword evidence="5 6" id="KW-0472">Membrane</keyword>
<evidence type="ECO:0000256" key="4">
    <source>
        <dbReference type="ARBA" id="ARBA00022989"/>
    </source>
</evidence>
<dbReference type="SUPFAM" id="SSF160240">
    <property type="entry name" value="Cation efflux protein cytoplasmic domain-like"/>
    <property type="match status" value="1"/>
</dbReference>
<dbReference type="Pfam" id="PF16916">
    <property type="entry name" value="ZT_dimer"/>
    <property type="match status" value="1"/>
</dbReference>